<dbReference type="InterPro" id="IPR023795">
    <property type="entry name" value="Serpin_CS"/>
</dbReference>
<evidence type="ECO:0000256" key="1">
    <source>
        <dbReference type="RuleBase" id="RU000411"/>
    </source>
</evidence>
<evidence type="ECO:0000313" key="3">
    <source>
        <dbReference type="EMBL" id="MBC5752684.1"/>
    </source>
</evidence>
<dbReference type="EMBL" id="JACOQH010000001">
    <property type="protein sequence ID" value="MBC5752684.1"/>
    <property type="molecule type" value="Genomic_DNA"/>
</dbReference>
<sequence length="443" mass="48988">MKKEKRKKEIFGAVAAGMCLAACLTGCAVTKQEDDNHGESKKSGETQNLSVQYQKEKTVAKGEVSDAFRAAYADFSVNLLRESRAMADAEGKNTMVSPLSVMTALEMSRYGADGNTGKQMEQVLYGGMSGEEGRTDLMRFTDGLPDEKDASYIGANSIWFREAADRTPKQVFLESNGADLDADIIETSFGNDTVDAINQWVEKKTDGNVKKILDEIPEGADMYLINASSFDAEWENEYEESDILKDQEFTCADGTKKNVDLMEATEREYLCGEKETGFRKAYKEGYSFVALLPNEGIEINDYVNQLDGATFLKLMEEAQEETVYTMLPAFESDTGFELSDTLKALGMPLAFDKDQAEFPGIFEESDVPVWIGRVLHKTHICVDARGTKAGAATVVEIMTESAAPQDPDEEPKEVYLDRPFVYAIVEDDTNLPVFIGTVEDIGK</sequence>
<dbReference type="PROSITE" id="PS00284">
    <property type="entry name" value="SERPIN"/>
    <property type="match status" value="1"/>
</dbReference>
<dbReference type="InterPro" id="IPR036186">
    <property type="entry name" value="Serpin_sf"/>
</dbReference>
<dbReference type="PANTHER" id="PTHR11461">
    <property type="entry name" value="SERINE PROTEASE INHIBITOR, SERPIN"/>
    <property type="match status" value="1"/>
</dbReference>
<organism evidence="3 4">
    <name type="scientific">Roseburia yibonii</name>
    <dbReference type="NCBI Taxonomy" id="2763063"/>
    <lineage>
        <taxon>Bacteria</taxon>
        <taxon>Bacillati</taxon>
        <taxon>Bacillota</taxon>
        <taxon>Clostridia</taxon>
        <taxon>Lachnospirales</taxon>
        <taxon>Lachnospiraceae</taxon>
        <taxon>Roseburia</taxon>
    </lineage>
</organism>
<name>A0ABR7I6Y4_9FIRM</name>
<proteinExistence type="inferred from homology"/>
<dbReference type="RefSeq" id="WP_186981423.1">
    <property type="nucleotide sequence ID" value="NZ_JACOQH010000001.1"/>
</dbReference>
<feature type="domain" description="Serpin" evidence="2">
    <location>
        <begin position="77"/>
        <end position="441"/>
    </location>
</feature>
<dbReference type="Gene3D" id="3.30.497.10">
    <property type="entry name" value="Antithrombin, subunit I, domain 2"/>
    <property type="match status" value="1"/>
</dbReference>
<dbReference type="CDD" id="cd19589">
    <property type="entry name" value="serpin_tengpin-like"/>
    <property type="match status" value="1"/>
</dbReference>
<dbReference type="InterPro" id="IPR042178">
    <property type="entry name" value="Serpin_sf_1"/>
</dbReference>
<dbReference type="SMART" id="SM00093">
    <property type="entry name" value="SERPIN"/>
    <property type="match status" value="1"/>
</dbReference>
<gene>
    <name evidence="3" type="ORF">H8Z76_01370</name>
</gene>
<dbReference type="SUPFAM" id="SSF56574">
    <property type="entry name" value="Serpins"/>
    <property type="match status" value="1"/>
</dbReference>
<dbReference type="Proteomes" id="UP000621540">
    <property type="component" value="Unassembled WGS sequence"/>
</dbReference>
<keyword evidence="4" id="KW-1185">Reference proteome</keyword>
<evidence type="ECO:0000259" key="2">
    <source>
        <dbReference type="SMART" id="SM00093"/>
    </source>
</evidence>
<dbReference type="InterPro" id="IPR000215">
    <property type="entry name" value="Serpin_fam"/>
</dbReference>
<dbReference type="InterPro" id="IPR042185">
    <property type="entry name" value="Serpin_sf_2"/>
</dbReference>
<dbReference type="InterPro" id="IPR023796">
    <property type="entry name" value="Serpin_dom"/>
</dbReference>
<accession>A0ABR7I6Y4</accession>
<protein>
    <submittedName>
        <fullName evidence="3">Serpin family protein</fullName>
    </submittedName>
</protein>
<dbReference type="Gene3D" id="2.30.39.10">
    <property type="entry name" value="Alpha-1-antitrypsin, domain 1"/>
    <property type="match status" value="1"/>
</dbReference>
<comment type="similarity">
    <text evidence="1">Belongs to the serpin family.</text>
</comment>
<dbReference type="Pfam" id="PF00079">
    <property type="entry name" value="Serpin"/>
    <property type="match status" value="1"/>
</dbReference>
<comment type="caution">
    <text evidence="3">The sequence shown here is derived from an EMBL/GenBank/DDBJ whole genome shotgun (WGS) entry which is preliminary data.</text>
</comment>
<dbReference type="PANTHER" id="PTHR11461:SF211">
    <property type="entry name" value="GH10112P-RELATED"/>
    <property type="match status" value="1"/>
</dbReference>
<evidence type="ECO:0000313" key="4">
    <source>
        <dbReference type="Proteomes" id="UP000621540"/>
    </source>
</evidence>
<reference evidence="3 4" key="1">
    <citation type="submission" date="2020-08" db="EMBL/GenBank/DDBJ databases">
        <title>Genome public.</title>
        <authorList>
            <person name="Liu C."/>
            <person name="Sun Q."/>
        </authorList>
    </citation>
    <scope>NUCLEOTIDE SEQUENCE [LARGE SCALE GENOMIC DNA]</scope>
    <source>
        <strain evidence="3 4">BX0805</strain>
    </source>
</reference>